<dbReference type="RefSeq" id="WP_150082575.1">
    <property type="nucleotide sequence ID" value="NZ_CP080293.1"/>
</dbReference>
<comment type="caution">
    <text evidence="1">The sequence shown here is derived from an EMBL/GenBank/DDBJ whole genome shotgun (WGS) entry which is preliminary data.</text>
</comment>
<name>A0A5M8B2D7_9BURK</name>
<sequence>MSSDLAGAFFAKLIPAILPDLARIAKQSRGEMTVDDLQGEAWILADKLSRDRDPQPDLADRDFQQQILARLFNRFVRYADKRLRFAVRLDEQSEDDDGGTHENWFAATLSAPEANEPHRMLETYEEESQQDKTVLGRFAEAVAYLRVFANMANDLTAIANHLAISNATLRKRLERAEQTMEFQPSLFDGVTQIHEGFLPPASRRKPRIVQAAGSLSTLASQCRLFPRAYVPLRAI</sequence>
<gene>
    <name evidence="1" type="ORF">F1599_06410</name>
</gene>
<evidence type="ECO:0000313" key="2">
    <source>
        <dbReference type="Proteomes" id="UP000324324"/>
    </source>
</evidence>
<dbReference type="Proteomes" id="UP000324324">
    <property type="component" value="Unassembled WGS sequence"/>
</dbReference>
<reference evidence="1 2" key="1">
    <citation type="submission" date="2019-09" db="EMBL/GenBank/DDBJ databases">
        <title>Isolation of a novel species in the genus Cupriavidus from patients with sepsis using whole genome sequencing.</title>
        <authorList>
            <person name="Kweon O.J."/>
            <person name="Lee M.-K."/>
        </authorList>
    </citation>
    <scope>NUCLEOTIDE SEQUENCE [LARGE SCALE GENOMIC DNA]</scope>
    <source>
        <strain evidence="1 2">MKL-01</strain>
    </source>
</reference>
<keyword evidence="2" id="KW-1185">Reference proteome</keyword>
<organism evidence="1 2">
    <name type="scientific">Cupriavidus cauae</name>
    <dbReference type="NCBI Taxonomy" id="2608999"/>
    <lineage>
        <taxon>Bacteria</taxon>
        <taxon>Pseudomonadati</taxon>
        <taxon>Pseudomonadota</taxon>
        <taxon>Betaproteobacteria</taxon>
        <taxon>Burkholderiales</taxon>
        <taxon>Burkholderiaceae</taxon>
        <taxon>Cupriavidus</taxon>
    </lineage>
</organism>
<evidence type="ECO:0000313" key="1">
    <source>
        <dbReference type="EMBL" id="KAA6128576.1"/>
    </source>
</evidence>
<dbReference type="AlphaFoldDB" id="A0A5M8B2D7"/>
<protein>
    <submittedName>
        <fullName evidence="1">Uncharacterized protein</fullName>
    </submittedName>
</protein>
<accession>A0A5M8B2D7</accession>
<dbReference type="EMBL" id="VWRN01000022">
    <property type="protein sequence ID" value="KAA6128576.1"/>
    <property type="molecule type" value="Genomic_DNA"/>
</dbReference>
<proteinExistence type="predicted"/>